<evidence type="ECO:0000256" key="1">
    <source>
        <dbReference type="ARBA" id="ARBA00023172"/>
    </source>
</evidence>
<feature type="domain" description="Tyr recombinase" evidence="2">
    <location>
        <begin position="152"/>
        <end position="265"/>
    </location>
</feature>
<sequence length="335" mass="38186">MASIKYQITSALKEINQIDSSKLEFRKNNDFDNIHSIKYFKDALDTGVKFGEYCKSTFGINKLFDIKPEHYASFMKFNEQKGCTVGHLINLESHLSKLQSGMNKLSKSDKIKATFTPFVNSRVYSSSERERPTDRSYSIAEIETLAKTFSPTVLNAMQMSLNLGLRIREVCNIRVEHIVEKNGYLHLLIPKGQGKGITKGGRYREVAVPGSYEAVLRGLLNGKDPKSKILIVSSGTLRSALKRGCDKTHVKSKGWHGFRHTYARNRLLDLLGDKREVGKELIRKMLHNRNKHLSIEKNVNDHPDFTFIVEKINQVHSELGHGPNRWGLMEVYLSF</sequence>
<evidence type="ECO:0000313" key="4">
    <source>
        <dbReference type="Proteomes" id="UP000838324"/>
    </source>
</evidence>
<proteinExistence type="predicted"/>
<organism evidence="3 4">
    <name type="scientific">Paenibacillus auburnensis</name>
    <dbReference type="NCBI Taxonomy" id="2905649"/>
    <lineage>
        <taxon>Bacteria</taxon>
        <taxon>Bacillati</taxon>
        <taxon>Bacillota</taxon>
        <taxon>Bacilli</taxon>
        <taxon>Bacillales</taxon>
        <taxon>Paenibacillaceae</taxon>
        <taxon>Paenibacillus</taxon>
    </lineage>
</organism>
<dbReference type="InterPro" id="IPR013762">
    <property type="entry name" value="Integrase-like_cat_sf"/>
</dbReference>
<dbReference type="RefSeq" id="WP_236335356.1">
    <property type="nucleotide sequence ID" value="NZ_CAKMMG010000005.1"/>
</dbReference>
<dbReference type="SUPFAM" id="SSF56349">
    <property type="entry name" value="DNA breaking-rejoining enzymes"/>
    <property type="match status" value="1"/>
</dbReference>
<dbReference type="InterPro" id="IPR011010">
    <property type="entry name" value="DNA_brk_join_enz"/>
</dbReference>
<dbReference type="Proteomes" id="UP000838324">
    <property type="component" value="Unassembled WGS sequence"/>
</dbReference>
<reference evidence="3" key="1">
    <citation type="submission" date="2022-01" db="EMBL/GenBank/DDBJ databases">
        <authorList>
            <person name="Criscuolo A."/>
        </authorList>
    </citation>
    <scope>NUCLEOTIDE SEQUENCE</scope>
    <source>
        <strain evidence="3">CIP111892</strain>
    </source>
</reference>
<keyword evidence="1" id="KW-0233">DNA recombination</keyword>
<evidence type="ECO:0000313" key="3">
    <source>
        <dbReference type="EMBL" id="CAH1211654.1"/>
    </source>
</evidence>
<accession>A0ABN8GTV2</accession>
<comment type="caution">
    <text evidence="3">The sequence shown here is derived from an EMBL/GenBank/DDBJ whole genome shotgun (WGS) entry which is preliminary data.</text>
</comment>
<gene>
    <name evidence="3" type="ORF">PAECIP111892_03616</name>
</gene>
<dbReference type="EMBL" id="CAKMMG010000005">
    <property type="protein sequence ID" value="CAH1211654.1"/>
    <property type="molecule type" value="Genomic_DNA"/>
</dbReference>
<name>A0ABN8GTV2_9BACL</name>
<dbReference type="Pfam" id="PF00589">
    <property type="entry name" value="Phage_integrase"/>
    <property type="match status" value="1"/>
</dbReference>
<dbReference type="InterPro" id="IPR002104">
    <property type="entry name" value="Integrase_catalytic"/>
</dbReference>
<protein>
    <recommendedName>
        <fullName evidence="2">Tyr recombinase domain-containing protein</fullName>
    </recommendedName>
</protein>
<evidence type="ECO:0000259" key="2">
    <source>
        <dbReference type="Pfam" id="PF00589"/>
    </source>
</evidence>
<dbReference type="Gene3D" id="1.10.443.10">
    <property type="entry name" value="Intergrase catalytic core"/>
    <property type="match status" value="1"/>
</dbReference>
<dbReference type="CDD" id="cd00397">
    <property type="entry name" value="DNA_BRE_C"/>
    <property type="match status" value="1"/>
</dbReference>
<keyword evidence="4" id="KW-1185">Reference proteome</keyword>